<dbReference type="InterPro" id="IPR011990">
    <property type="entry name" value="TPR-like_helical_dom_sf"/>
</dbReference>
<reference evidence="1" key="1">
    <citation type="submission" date="2010-07" db="EMBL/GenBank/DDBJ databases">
        <authorList>
            <consortium name="CONSOLIDER consortium CSD2007-00005"/>
            <person name="Guazzaroni M.-E."/>
            <person name="Richter M."/>
            <person name="Garcia-Salamanca A."/>
            <person name="Yarza P."/>
            <person name="Ferrer M."/>
        </authorList>
    </citation>
    <scope>NUCLEOTIDE SEQUENCE</scope>
</reference>
<evidence type="ECO:0000313" key="1">
    <source>
        <dbReference type="EMBL" id="EFK97711.1"/>
    </source>
</evidence>
<name>D9PFF2_9ZZZZ</name>
<sequence length="291" mass="31265">RALVQFLEAQAAAAGNAGAWDQADGAIQRAQALASRHGVKANQRNRLDMLQSTQDLERGRFGPARDRLLAVVQRVDSGDEKAMHWRLLALAEWGQGRPAAAVQAADQARIALAAQPRGINALLAQQVWAQMASADGRHAEAERGFNEVRQGMLSAGLAPDSESLRRLRRVQGEALLRAGRDAQALSALRSLWVELQAVPHGPREASLLRTALGCAEMLAGQPSEALAHWQQVQQEQASRLVPGHPWHARAAWLVAMADAGGDLPAARLAYLSTLAEDSPLRRGAGDCRAVI</sequence>
<proteinExistence type="predicted"/>
<accession>D9PFF2</accession>
<dbReference type="Gene3D" id="1.25.40.10">
    <property type="entry name" value="Tetratricopeptide repeat domain"/>
    <property type="match status" value="1"/>
</dbReference>
<comment type="caution">
    <text evidence="1">The sequence shown here is derived from an EMBL/GenBank/DDBJ whole genome shotgun (WGS) entry which is preliminary data.</text>
</comment>
<dbReference type="EMBL" id="ADZX01000057">
    <property type="protein sequence ID" value="EFK97711.1"/>
    <property type="molecule type" value="Genomic_DNA"/>
</dbReference>
<dbReference type="AlphaFoldDB" id="D9PFF2"/>
<feature type="non-terminal residue" evidence="1">
    <location>
        <position position="1"/>
    </location>
</feature>
<organism evidence="1">
    <name type="scientific">sediment metagenome</name>
    <dbReference type="NCBI Taxonomy" id="749907"/>
    <lineage>
        <taxon>unclassified sequences</taxon>
        <taxon>metagenomes</taxon>
        <taxon>ecological metagenomes</taxon>
    </lineage>
</organism>
<gene>
    <name evidence="1" type="ORF">LDC_0231</name>
</gene>
<reference evidence="1" key="2">
    <citation type="journal article" date="2011" name="Microb. Ecol.">
        <title>Taxonomic and Functional Metagenomic Profiling of the Microbial Community in the Anoxic Sediment of a Sub-saline Shallow Lake (Laguna de Carrizo, Central Spain).</title>
        <authorList>
            <person name="Ferrer M."/>
            <person name="Guazzaroni M.E."/>
            <person name="Richter M."/>
            <person name="Garcia-Salamanca A."/>
            <person name="Yarza P."/>
            <person name="Suarez-Suarez A."/>
            <person name="Solano J."/>
            <person name="Alcaide M."/>
            <person name="van Dillewijn P."/>
            <person name="Molina-Henares M.A."/>
            <person name="Lopez-Cortes N."/>
            <person name="Al-Ramahi Y."/>
            <person name="Guerrero C."/>
            <person name="Acosta A."/>
            <person name="de Eugenio L.I."/>
            <person name="Martinez V."/>
            <person name="Marques S."/>
            <person name="Rojo F."/>
            <person name="Santero E."/>
            <person name="Genilloud O."/>
            <person name="Perez-Perez J."/>
            <person name="Rossello-Mora R."/>
            <person name="Ramos J.L."/>
        </authorList>
    </citation>
    <scope>NUCLEOTIDE SEQUENCE</scope>
</reference>
<protein>
    <submittedName>
        <fullName evidence="1">Uncharacterized protein</fullName>
    </submittedName>
</protein>